<reference evidence="1" key="2">
    <citation type="submission" date="2021-01" db="EMBL/GenBank/DDBJ databases">
        <authorList>
            <person name="Schikora-Tamarit M.A."/>
        </authorList>
    </citation>
    <scope>NUCLEOTIDE SEQUENCE</scope>
    <source>
        <strain evidence="1">CBS6075</strain>
    </source>
</reference>
<sequence>MNDSQPTRLLRSQDPSTLPEYLRELKSSKLVTLSFIPPSKRKIRGYIEPGTSTDIPINILSKSPSLLIPISSRRRSRQFKARRLSFKVSESASPKLSHTPNQNFRQLFPNLHHELATISSNTQGWTLGTSKVALLLKNYTVFHEHLRKKQKESRCMHNNLIKPATQLEMPHFALTELRQLLDHQFYVNQRVGHTIDQQNFGKFDMRVDRILERRKQVRFLIHLEFFGFDDLKPVDNAFHGGG</sequence>
<accession>A0A9P8PAH1</accession>
<name>A0A9P8PAH1_9ASCO</name>
<comment type="caution">
    <text evidence="1">The sequence shown here is derived from an EMBL/GenBank/DDBJ whole genome shotgun (WGS) entry which is preliminary data.</text>
</comment>
<gene>
    <name evidence="1" type="ORF">OGAPHI_002041</name>
</gene>
<protein>
    <submittedName>
        <fullName evidence="1">Uncharacterized protein</fullName>
    </submittedName>
</protein>
<evidence type="ECO:0000313" key="1">
    <source>
        <dbReference type="EMBL" id="KAH3668287.1"/>
    </source>
</evidence>
<dbReference type="EMBL" id="JAEUBE010000158">
    <property type="protein sequence ID" value="KAH3668287.1"/>
    <property type="molecule type" value="Genomic_DNA"/>
</dbReference>
<evidence type="ECO:0000313" key="2">
    <source>
        <dbReference type="Proteomes" id="UP000769157"/>
    </source>
</evidence>
<reference evidence="1" key="1">
    <citation type="journal article" date="2021" name="Open Biol.">
        <title>Shared evolutionary footprints suggest mitochondrial oxidative damage underlies multiple complex I losses in fungi.</title>
        <authorList>
            <person name="Schikora-Tamarit M.A."/>
            <person name="Marcet-Houben M."/>
            <person name="Nosek J."/>
            <person name="Gabaldon T."/>
        </authorList>
    </citation>
    <scope>NUCLEOTIDE SEQUENCE</scope>
    <source>
        <strain evidence="1">CBS6075</strain>
    </source>
</reference>
<organism evidence="1 2">
    <name type="scientific">Ogataea philodendri</name>
    <dbReference type="NCBI Taxonomy" id="1378263"/>
    <lineage>
        <taxon>Eukaryota</taxon>
        <taxon>Fungi</taxon>
        <taxon>Dikarya</taxon>
        <taxon>Ascomycota</taxon>
        <taxon>Saccharomycotina</taxon>
        <taxon>Pichiomycetes</taxon>
        <taxon>Pichiales</taxon>
        <taxon>Pichiaceae</taxon>
        <taxon>Ogataea</taxon>
    </lineage>
</organism>
<dbReference type="AlphaFoldDB" id="A0A9P8PAH1"/>
<keyword evidence="2" id="KW-1185">Reference proteome</keyword>
<proteinExistence type="predicted"/>
<dbReference type="Proteomes" id="UP000769157">
    <property type="component" value="Unassembled WGS sequence"/>
</dbReference>
<dbReference type="RefSeq" id="XP_046062701.1">
    <property type="nucleotide sequence ID" value="XM_046202868.1"/>
</dbReference>
<dbReference type="GeneID" id="70234008"/>
<dbReference type="OrthoDB" id="3992376at2759"/>